<keyword evidence="15" id="KW-1185">Reference proteome</keyword>
<feature type="domain" description="SRP54-type proteins GTP-binding" evidence="12">
    <location>
        <begin position="100"/>
        <end position="298"/>
    </location>
</feature>
<dbReference type="InterPro" id="IPR042101">
    <property type="entry name" value="SRP54_N_sf"/>
</dbReference>
<accession>A0A6M8AZU9</accession>
<dbReference type="Pfam" id="PF02881">
    <property type="entry name" value="SRP54_N"/>
    <property type="match status" value="1"/>
</dbReference>
<sequence>MFGNLSDRLTASFNSLRGKGRLTEADVEATVTEIRRALLEADVALPVVRAFTAAVREKAVDAARSQALNPAQQVIKIVNDELIEVLGGATREINWADRGPTVIMLAGLQGAGKTTLAGKLGRWLKGDGKRVLLVASDLQRPNAVTQLGVVAERAGVDIWAPEPGNGVGDPVRVAASGVEQARAKGYDVVIVDTAGRLGVDAEMMDQAIRIRDAVAPHEILFVLDAMVGQDAVNTSVAFRDGVGFTGVVLSKLDGDARGGAALSVRGVTGAPVLFSSTGEGLDDFERFHADRMASRILDMGDLLTLIEQAEKTLDAKEAEDAATKLAKGEFTLDDFLTQLRQIRKLGSMKKLLGMMPGMGQMREAIEAFDDREVDRIEAIVCSMTPAERKDLTILNGSRRTRIAKGSGTTVQAVNELVDRFEQAKKMMEAMASGGMGGAGGPGGMPGLGSLPSMGKHSKARQAPKAKKKGKGGKKGRSGNPAKAARQAKEIARGAQEAPAAPVAGSSFGLGQGAGGGAGAGSTGSAGSAAGGYGIMPGQQAAPAQPQQAAASSGDVADAMAALPEDLRRRLGL</sequence>
<keyword evidence="3 9" id="KW-0378">Hydrolase</keyword>
<evidence type="ECO:0000256" key="1">
    <source>
        <dbReference type="ARBA" id="ARBA00005450"/>
    </source>
</evidence>
<dbReference type="InterPro" id="IPR004780">
    <property type="entry name" value="SRP"/>
</dbReference>
<dbReference type="InterPro" id="IPR022941">
    <property type="entry name" value="SRP54"/>
</dbReference>
<organism evidence="14 15">
    <name type="scientific">Actinomyces marmotae</name>
    <dbReference type="NCBI Taxonomy" id="2737173"/>
    <lineage>
        <taxon>Bacteria</taxon>
        <taxon>Bacillati</taxon>
        <taxon>Actinomycetota</taxon>
        <taxon>Actinomycetes</taxon>
        <taxon>Actinomycetales</taxon>
        <taxon>Actinomycetaceae</taxon>
        <taxon>Actinomyces</taxon>
    </lineage>
</organism>
<dbReference type="GO" id="GO:0006614">
    <property type="term" value="P:SRP-dependent cotranslational protein targeting to membrane"/>
    <property type="evidence" value="ECO:0007669"/>
    <property type="project" value="InterPro"/>
</dbReference>
<feature type="compositionally biased region" description="Basic residues" evidence="10">
    <location>
        <begin position="455"/>
        <end position="476"/>
    </location>
</feature>
<keyword evidence="7 9" id="KW-0687">Ribonucleoprotein</keyword>
<evidence type="ECO:0000256" key="2">
    <source>
        <dbReference type="ARBA" id="ARBA00022741"/>
    </source>
</evidence>
<dbReference type="InterPro" id="IPR003593">
    <property type="entry name" value="AAA+_ATPase"/>
</dbReference>
<name>A0A6M8AZU9_9ACTO</name>
<proteinExistence type="inferred from homology"/>
<evidence type="ECO:0000313" key="15">
    <source>
        <dbReference type="Proteomes" id="UP000504752"/>
    </source>
</evidence>
<feature type="binding site" evidence="9">
    <location>
        <begin position="192"/>
        <end position="196"/>
    </location>
    <ligand>
        <name>GTP</name>
        <dbReference type="ChEBI" id="CHEBI:37565"/>
    </ligand>
</feature>
<comment type="similarity">
    <text evidence="1 9">Belongs to the GTP-binding SRP family. SRP54 subfamily.</text>
</comment>
<feature type="region of interest" description="Disordered" evidence="10">
    <location>
        <begin position="434"/>
        <end position="556"/>
    </location>
</feature>
<protein>
    <recommendedName>
        <fullName evidence="9">Signal recognition particle protein</fullName>
        <ecNumber evidence="9">3.6.5.4</ecNumber>
    </recommendedName>
    <alternativeName>
        <fullName evidence="9">Fifty-four homolog</fullName>
    </alternativeName>
</protein>
<keyword evidence="9" id="KW-0963">Cytoplasm</keyword>
<dbReference type="AlphaFoldDB" id="A0A6M8AZU9"/>
<evidence type="ECO:0000313" key="14">
    <source>
        <dbReference type="EMBL" id="QKD79478.1"/>
    </source>
</evidence>
<dbReference type="InterPro" id="IPR004125">
    <property type="entry name" value="Signal_recog_particle_SRP54_M"/>
</dbReference>
<dbReference type="InterPro" id="IPR036891">
    <property type="entry name" value="Signal_recog_part_SRP54_M_sf"/>
</dbReference>
<dbReference type="SMART" id="SM00962">
    <property type="entry name" value="SRP54"/>
    <property type="match status" value="1"/>
</dbReference>
<evidence type="ECO:0000256" key="6">
    <source>
        <dbReference type="ARBA" id="ARBA00023135"/>
    </source>
</evidence>
<reference evidence="14 15" key="1">
    <citation type="submission" date="2020-05" db="EMBL/GenBank/DDBJ databases">
        <title>Actinomyces sp. zg-325.</title>
        <authorList>
            <person name="Yang C."/>
        </authorList>
    </citation>
    <scope>NUCLEOTIDE SEQUENCE [LARGE SCALE GENOMIC DNA]</scope>
    <source>
        <strain evidence="15">zg-325</strain>
    </source>
</reference>
<keyword evidence="2 9" id="KW-0547">Nucleotide-binding</keyword>
<keyword evidence="4 9" id="KW-0694">RNA-binding</keyword>
<dbReference type="SMART" id="SM00382">
    <property type="entry name" value="AAA"/>
    <property type="match status" value="1"/>
</dbReference>
<dbReference type="SMART" id="SM00963">
    <property type="entry name" value="SRP54_N"/>
    <property type="match status" value="1"/>
</dbReference>
<evidence type="ECO:0000256" key="9">
    <source>
        <dbReference type="HAMAP-Rule" id="MF_00306"/>
    </source>
</evidence>
<feature type="domain" description="Signal recognition particle SRP54 helical bundle" evidence="13">
    <location>
        <begin position="1"/>
        <end position="86"/>
    </location>
</feature>
<dbReference type="HAMAP" id="MF_00306">
    <property type="entry name" value="SRP54"/>
    <property type="match status" value="1"/>
</dbReference>
<keyword evidence="5 9" id="KW-0342">GTP-binding</keyword>
<dbReference type="RefSeq" id="WP_159524283.1">
    <property type="nucleotide sequence ID" value="NZ_CP053642.1"/>
</dbReference>
<comment type="catalytic activity">
    <reaction evidence="8 9">
        <text>GTP + H2O = GDP + phosphate + H(+)</text>
        <dbReference type="Rhea" id="RHEA:19669"/>
        <dbReference type="ChEBI" id="CHEBI:15377"/>
        <dbReference type="ChEBI" id="CHEBI:15378"/>
        <dbReference type="ChEBI" id="CHEBI:37565"/>
        <dbReference type="ChEBI" id="CHEBI:43474"/>
        <dbReference type="ChEBI" id="CHEBI:58189"/>
        <dbReference type="EC" id="3.6.5.4"/>
    </reaction>
</comment>
<feature type="compositionally biased region" description="Gly residues" evidence="10">
    <location>
        <begin position="507"/>
        <end position="534"/>
    </location>
</feature>
<dbReference type="SUPFAM" id="SSF52540">
    <property type="entry name" value="P-loop containing nucleoside triphosphate hydrolases"/>
    <property type="match status" value="1"/>
</dbReference>
<feature type="compositionally biased region" description="Gly residues" evidence="10">
    <location>
        <begin position="434"/>
        <end position="446"/>
    </location>
</feature>
<dbReference type="EMBL" id="CP053642">
    <property type="protein sequence ID" value="QKD79478.1"/>
    <property type="molecule type" value="Genomic_DNA"/>
</dbReference>
<dbReference type="Pfam" id="PF02978">
    <property type="entry name" value="SRP_SPB"/>
    <property type="match status" value="1"/>
</dbReference>
<comment type="domain">
    <text evidence="9">Composed of three domains: the N-terminal N domain, which is responsible for interactions with the ribosome, the central G domain, which binds GTP, and the C-terminal M domain, which binds the RNA and the signal sequence of the RNC.</text>
</comment>
<dbReference type="PANTHER" id="PTHR11564:SF5">
    <property type="entry name" value="SIGNAL RECOGNITION PARTICLE SUBUNIT SRP54"/>
    <property type="match status" value="1"/>
</dbReference>
<dbReference type="InterPro" id="IPR013822">
    <property type="entry name" value="Signal_recog_particl_SRP54_hlx"/>
</dbReference>
<dbReference type="GO" id="GO:0003924">
    <property type="term" value="F:GTPase activity"/>
    <property type="evidence" value="ECO:0007669"/>
    <property type="project" value="UniProtKB-UniRule"/>
</dbReference>
<evidence type="ECO:0000256" key="10">
    <source>
        <dbReference type="SAM" id="MobiDB-lite"/>
    </source>
</evidence>
<dbReference type="Proteomes" id="UP000504752">
    <property type="component" value="Chromosome"/>
</dbReference>
<dbReference type="Gene3D" id="1.10.260.30">
    <property type="entry name" value="Signal recognition particle, SRP54 subunit, M-domain"/>
    <property type="match status" value="1"/>
</dbReference>
<dbReference type="NCBIfam" id="TIGR00959">
    <property type="entry name" value="ffh"/>
    <property type="match status" value="1"/>
</dbReference>
<keyword evidence="6 9" id="KW-0733">Signal recognition particle</keyword>
<comment type="subcellular location">
    <subcellularLocation>
        <location evidence="9">Cytoplasm</location>
    </subcellularLocation>
    <text evidence="9">The SRP-RNC complex is targeted to the cytoplasmic membrane.</text>
</comment>
<evidence type="ECO:0000256" key="5">
    <source>
        <dbReference type="ARBA" id="ARBA00023134"/>
    </source>
</evidence>
<evidence type="ECO:0000259" key="12">
    <source>
        <dbReference type="SMART" id="SM00962"/>
    </source>
</evidence>
<feature type="binding site" evidence="9">
    <location>
        <begin position="107"/>
        <end position="114"/>
    </location>
    <ligand>
        <name>GTP</name>
        <dbReference type="ChEBI" id="CHEBI:37565"/>
    </ligand>
</feature>
<feature type="binding site" evidence="9">
    <location>
        <begin position="250"/>
        <end position="253"/>
    </location>
    <ligand>
        <name>GTP</name>
        <dbReference type="ChEBI" id="CHEBI:37565"/>
    </ligand>
</feature>
<evidence type="ECO:0000259" key="13">
    <source>
        <dbReference type="SMART" id="SM00963"/>
    </source>
</evidence>
<dbReference type="PANTHER" id="PTHR11564">
    <property type="entry name" value="SIGNAL RECOGNITION PARTICLE 54K PROTEIN SRP54"/>
    <property type="match status" value="1"/>
</dbReference>
<comment type="function">
    <text evidence="9">Involved in targeting and insertion of nascent membrane proteins into the cytoplasmic membrane. Binds to the hydrophobic signal sequence of the ribosome-nascent chain (RNC) as it emerges from the ribosomes. The SRP-RNC complex is then targeted to the cytoplasmic membrane where it interacts with the SRP receptor FtsY.</text>
</comment>
<gene>
    <name evidence="9 14" type="primary">ffh</name>
    <name evidence="14" type="ORF">HPC72_03715</name>
</gene>
<dbReference type="InterPro" id="IPR000897">
    <property type="entry name" value="SRP54_GTPase_dom"/>
</dbReference>
<dbReference type="CDD" id="cd18539">
    <property type="entry name" value="SRP_G"/>
    <property type="match status" value="1"/>
</dbReference>
<dbReference type="GO" id="GO:0005525">
    <property type="term" value="F:GTP binding"/>
    <property type="evidence" value="ECO:0007669"/>
    <property type="project" value="UniProtKB-UniRule"/>
</dbReference>
<comment type="subunit">
    <text evidence="9">Part of the signal recognition particle protein translocation system, which is composed of SRP and FtsY.</text>
</comment>
<dbReference type="Gene3D" id="1.20.120.140">
    <property type="entry name" value="Signal recognition particle SRP54, nucleotide-binding domain"/>
    <property type="match status" value="1"/>
</dbReference>
<dbReference type="InterPro" id="IPR027417">
    <property type="entry name" value="P-loop_NTPase"/>
</dbReference>
<evidence type="ECO:0000259" key="11">
    <source>
        <dbReference type="SMART" id="SM00382"/>
    </source>
</evidence>
<dbReference type="EC" id="3.6.5.4" evidence="9"/>
<dbReference type="SUPFAM" id="SSF47446">
    <property type="entry name" value="Signal peptide-binding domain"/>
    <property type="match status" value="1"/>
</dbReference>
<dbReference type="KEGG" id="amam:HPC72_03715"/>
<dbReference type="GO" id="GO:0048500">
    <property type="term" value="C:signal recognition particle"/>
    <property type="evidence" value="ECO:0007669"/>
    <property type="project" value="UniProtKB-UniRule"/>
</dbReference>
<dbReference type="Gene3D" id="3.40.50.300">
    <property type="entry name" value="P-loop containing nucleotide triphosphate hydrolases"/>
    <property type="match status" value="1"/>
</dbReference>
<evidence type="ECO:0000256" key="4">
    <source>
        <dbReference type="ARBA" id="ARBA00022884"/>
    </source>
</evidence>
<evidence type="ECO:0000256" key="3">
    <source>
        <dbReference type="ARBA" id="ARBA00022801"/>
    </source>
</evidence>
<feature type="domain" description="AAA+ ATPase" evidence="11">
    <location>
        <begin position="99"/>
        <end position="303"/>
    </location>
</feature>
<dbReference type="Pfam" id="PF00448">
    <property type="entry name" value="SRP54"/>
    <property type="match status" value="1"/>
</dbReference>
<evidence type="ECO:0000256" key="7">
    <source>
        <dbReference type="ARBA" id="ARBA00023274"/>
    </source>
</evidence>
<dbReference type="GO" id="GO:0008312">
    <property type="term" value="F:7S RNA binding"/>
    <property type="evidence" value="ECO:0007669"/>
    <property type="project" value="InterPro"/>
</dbReference>
<evidence type="ECO:0000256" key="8">
    <source>
        <dbReference type="ARBA" id="ARBA00048027"/>
    </source>
</evidence>
<feature type="compositionally biased region" description="Low complexity" evidence="10">
    <location>
        <begin position="538"/>
        <end position="550"/>
    </location>
</feature>